<keyword evidence="2" id="KW-0238">DNA-binding</keyword>
<keyword evidence="1" id="KW-0805">Transcription regulation</keyword>
<feature type="region of interest" description="Disordered" evidence="5">
    <location>
        <begin position="1"/>
        <end position="48"/>
    </location>
</feature>
<dbReference type="PANTHER" id="PTHR31391:SF157">
    <property type="entry name" value="B3 DOMAIN-CONTAINING PROTEIN REM16"/>
    <property type="match status" value="1"/>
</dbReference>
<comment type="caution">
    <text evidence="7">The sequence shown here is derived from an EMBL/GenBank/DDBJ whole genome shotgun (WGS) entry which is preliminary data.</text>
</comment>
<protein>
    <recommendedName>
        <fullName evidence="6">TF-B3 domain-containing protein</fullName>
    </recommendedName>
</protein>
<dbReference type="Pfam" id="PF02362">
    <property type="entry name" value="B3"/>
    <property type="match status" value="1"/>
</dbReference>
<evidence type="ECO:0000256" key="1">
    <source>
        <dbReference type="ARBA" id="ARBA00023015"/>
    </source>
</evidence>
<dbReference type="InterPro" id="IPR003340">
    <property type="entry name" value="B3_DNA-bd"/>
</dbReference>
<feature type="compositionally biased region" description="Basic and acidic residues" evidence="5">
    <location>
        <begin position="157"/>
        <end position="168"/>
    </location>
</feature>
<evidence type="ECO:0000313" key="7">
    <source>
        <dbReference type="EMBL" id="KAH9299988.1"/>
    </source>
</evidence>
<gene>
    <name evidence="7" type="ORF">KI387_011571</name>
</gene>
<dbReference type="SUPFAM" id="SSF101936">
    <property type="entry name" value="DNA-binding pseudobarrel domain"/>
    <property type="match status" value="1"/>
</dbReference>
<dbReference type="EMBL" id="JAHRHJ020000009">
    <property type="protein sequence ID" value="KAH9299988.1"/>
    <property type="molecule type" value="Genomic_DNA"/>
</dbReference>
<feature type="compositionally biased region" description="Basic and acidic residues" evidence="5">
    <location>
        <begin position="21"/>
        <end position="30"/>
    </location>
</feature>
<proteinExistence type="predicted"/>
<evidence type="ECO:0000256" key="3">
    <source>
        <dbReference type="ARBA" id="ARBA00023163"/>
    </source>
</evidence>
<feature type="region of interest" description="Disordered" evidence="5">
    <location>
        <begin position="127"/>
        <end position="205"/>
    </location>
</feature>
<name>A0AA38CP50_TAXCH</name>
<evidence type="ECO:0000313" key="8">
    <source>
        <dbReference type="Proteomes" id="UP000824469"/>
    </source>
</evidence>
<reference evidence="7 8" key="1">
    <citation type="journal article" date="2021" name="Nat. Plants">
        <title>The Taxus genome provides insights into paclitaxel biosynthesis.</title>
        <authorList>
            <person name="Xiong X."/>
            <person name="Gou J."/>
            <person name="Liao Q."/>
            <person name="Li Y."/>
            <person name="Zhou Q."/>
            <person name="Bi G."/>
            <person name="Li C."/>
            <person name="Du R."/>
            <person name="Wang X."/>
            <person name="Sun T."/>
            <person name="Guo L."/>
            <person name="Liang H."/>
            <person name="Lu P."/>
            <person name="Wu Y."/>
            <person name="Zhang Z."/>
            <person name="Ro D.K."/>
            <person name="Shang Y."/>
            <person name="Huang S."/>
            <person name="Yan J."/>
        </authorList>
    </citation>
    <scope>NUCLEOTIDE SEQUENCE [LARGE SCALE GENOMIC DNA]</scope>
    <source>
        <strain evidence="7">Ta-2019</strain>
    </source>
</reference>
<dbReference type="PANTHER" id="PTHR31391">
    <property type="entry name" value="B3 DOMAIN-CONTAINING PROTEIN OS11G0197600-RELATED"/>
    <property type="match status" value="1"/>
</dbReference>
<dbReference type="AlphaFoldDB" id="A0AA38CP50"/>
<keyword evidence="3" id="KW-0804">Transcription</keyword>
<evidence type="ECO:0000259" key="6">
    <source>
        <dbReference type="PROSITE" id="PS50863"/>
    </source>
</evidence>
<evidence type="ECO:0000256" key="5">
    <source>
        <dbReference type="SAM" id="MobiDB-lite"/>
    </source>
</evidence>
<accession>A0AA38CP50</accession>
<feature type="compositionally biased region" description="Polar residues" evidence="5">
    <location>
        <begin position="169"/>
        <end position="196"/>
    </location>
</feature>
<feature type="compositionally biased region" description="Polar residues" evidence="5">
    <location>
        <begin position="35"/>
        <end position="47"/>
    </location>
</feature>
<dbReference type="CDD" id="cd10017">
    <property type="entry name" value="B3_DNA"/>
    <property type="match status" value="1"/>
</dbReference>
<evidence type="ECO:0000256" key="2">
    <source>
        <dbReference type="ARBA" id="ARBA00023125"/>
    </source>
</evidence>
<dbReference type="PROSITE" id="PS50863">
    <property type="entry name" value="B3"/>
    <property type="match status" value="1"/>
</dbReference>
<feature type="compositionally biased region" description="Basic residues" evidence="5">
    <location>
        <begin position="146"/>
        <end position="156"/>
    </location>
</feature>
<dbReference type="SMART" id="SM01019">
    <property type="entry name" value="B3"/>
    <property type="match status" value="1"/>
</dbReference>
<sequence>SKNTVAASPLASKTNAGIIRETPKESELPDLKGAGNSQDSSPSLSTDFSKRWLPDRRVEITLLGPCGNKWPVQYLGDRPNPGLSGGWKGFAIDKNLEEGDICVFELENKENCILKVHIYRVVGDCTPPRKVEGVKRKHEESEKKSVPVKKLPKKKRDTADTNKEKESPKSTTNSGIKTEPQQVEANQGSPSVTSDALKTASKIEM</sequence>
<feature type="non-terminal residue" evidence="7">
    <location>
        <position position="205"/>
    </location>
</feature>
<dbReference type="Proteomes" id="UP000824469">
    <property type="component" value="Unassembled WGS sequence"/>
</dbReference>
<feature type="compositionally biased region" description="Basic and acidic residues" evidence="5">
    <location>
        <begin position="127"/>
        <end position="145"/>
    </location>
</feature>
<keyword evidence="4" id="KW-0539">Nucleus</keyword>
<evidence type="ECO:0000256" key="4">
    <source>
        <dbReference type="ARBA" id="ARBA00023242"/>
    </source>
</evidence>
<keyword evidence="8" id="KW-1185">Reference proteome</keyword>
<organism evidence="7 8">
    <name type="scientific">Taxus chinensis</name>
    <name type="common">Chinese yew</name>
    <name type="synonym">Taxus wallichiana var. chinensis</name>
    <dbReference type="NCBI Taxonomy" id="29808"/>
    <lineage>
        <taxon>Eukaryota</taxon>
        <taxon>Viridiplantae</taxon>
        <taxon>Streptophyta</taxon>
        <taxon>Embryophyta</taxon>
        <taxon>Tracheophyta</taxon>
        <taxon>Spermatophyta</taxon>
        <taxon>Pinopsida</taxon>
        <taxon>Pinidae</taxon>
        <taxon>Conifers II</taxon>
        <taxon>Cupressales</taxon>
        <taxon>Taxaceae</taxon>
        <taxon>Taxus</taxon>
    </lineage>
</organism>
<feature type="compositionally biased region" description="Polar residues" evidence="5">
    <location>
        <begin position="1"/>
        <end position="15"/>
    </location>
</feature>
<dbReference type="InterPro" id="IPR015300">
    <property type="entry name" value="DNA-bd_pseudobarrel_sf"/>
</dbReference>
<dbReference type="InterPro" id="IPR044837">
    <property type="entry name" value="REM16-like"/>
</dbReference>
<dbReference type="Gene3D" id="2.40.330.10">
    <property type="entry name" value="DNA-binding pseudobarrel domain"/>
    <property type="match status" value="1"/>
</dbReference>
<dbReference type="GO" id="GO:0003677">
    <property type="term" value="F:DNA binding"/>
    <property type="evidence" value="ECO:0007669"/>
    <property type="project" value="UniProtKB-KW"/>
</dbReference>
<feature type="domain" description="TF-B3" evidence="6">
    <location>
        <begin position="59"/>
        <end position="122"/>
    </location>
</feature>